<feature type="transmembrane region" description="Helical" evidence="1">
    <location>
        <begin position="12"/>
        <end position="31"/>
    </location>
</feature>
<dbReference type="EMBL" id="AMFJ01034096">
    <property type="protein sequence ID" value="EKD30300.1"/>
    <property type="molecule type" value="Genomic_DNA"/>
</dbReference>
<accession>K1XIW2</accession>
<comment type="caution">
    <text evidence="2">The sequence shown here is derived from an EMBL/GenBank/DDBJ whole genome shotgun (WGS) entry which is preliminary data.</text>
</comment>
<sequence>MKNIILARKGSALMISMFVTVIILLIAIYLLDKIIPYSRDIKGIENGNIAYYRATTAVNEALLAMSSTTPEYETGANTVTNGSGYVLNVSAMGKILPKAGGWTSEYNRDWNKIGLGNPVQLILPMASVSTIDWTFANIIFRVPDLNKDGTNTDQTLSGTITPIINWILSGSGEVLIASGSQITATQINWATTQIKFNAASIKGGMTLSGTTMDFIPFYNSKCTTVQCTLKLSVINPLTLQVTGETVPYLEYQANFDVLVPLQFATINAEGYAAGFRQNITRYVQQLTTNEAMDFTIFQ</sequence>
<gene>
    <name evidence="2" type="ORF">ACD_78C00096G0001</name>
</gene>
<keyword evidence="1" id="KW-0812">Transmembrane</keyword>
<keyword evidence="1" id="KW-1133">Transmembrane helix</keyword>
<protein>
    <submittedName>
        <fullName evidence="2">Uncharacterized protein</fullName>
    </submittedName>
</protein>
<evidence type="ECO:0000256" key="1">
    <source>
        <dbReference type="SAM" id="Phobius"/>
    </source>
</evidence>
<reference evidence="2" key="1">
    <citation type="journal article" date="2012" name="Science">
        <title>Fermentation, hydrogen, and sulfur metabolism in multiple uncultivated bacterial phyla.</title>
        <authorList>
            <person name="Wrighton K.C."/>
            <person name="Thomas B.C."/>
            <person name="Sharon I."/>
            <person name="Miller C.S."/>
            <person name="Castelle C.J."/>
            <person name="VerBerkmoes N.C."/>
            <person name="Wilkins M.J."/>
            <person name="Hettich R.L."/>
            <person name="Lipton M.S."/>
            <person name="Williams K.H."/>
            <person name="Long P.E."/>
            <person name="Banfield J.F."/>
        </authorList>
    </citation>
    <scope>NUCLEOTIDE SEQUENCE [LARGE SCALE GENOMIC DNA]</scope>
</reference>
<proteinExistence type="predicted"/>
<dbReference type="AlphaFoldDB" id="K1XIW2"/>
<organism evidence="2">
    <name type="scientific">uncultured bacterium</name>
    <name type="common">gcode 4</name>
    <dbReference type="NCBI Taxonomy" id="1234023"/>
    <lineage>
        <taxon>Bacteria</taxon>
        <taxon>environmental samples</taxon>
    </lineage>
</organism>
<name>K1XIW2_9BACT</name>
<evidence type="ECO:0000313" key="2">
    <source>
        <dbReference type="EMBL" id="EKD30300.1"/>
    </source>
</evidence>
<keyword evidence="1" id="KW-0472">Membrane</keyword>